<dbReference type="CDD" id="cd03127">
    <property type="entry name" value="tetraspanin_LEL"/>
    <property type="match status" value="1"/>
</dbReference>
<dbReference type="GO" id="GO:0005886">
    <property type="term" value="C:plasma membrane"/>
    <property type="evidence" value="ECO:0007669"/>
    <property type="project" value="TreeGrafter"/>
</dbReference>
<feature type="transmembrane region" description="Helical" evidence="5">
    <location>
        <begin position="70"/>
        <end position="93"/>
    </location>
</feature>
<keyword evidence="3 5" id="KW-1133">Transmembrane helix</keyword>
<gene>
    <name evidence="6" type="ORF">Zmor_024497</name>
</gene>
<dbReference type="InterPro" id="IPR018499">
    <property type="entry name" value="Tetraspanin/Peripherin"/>
</dbReference>
<feature type="transmembrane region" description="Helical" evidence="5">
    <location>
        <begin position="208"/>
        <end position="225"/>
    </location>
</feature>
<evidence type="ECO:0008006" key="8">
    <source>
        <dbReference type="Google" id="ProtNLM"/>
    </source>
</evidence>
<dbReference type="PANTHER" id="PTHR19282:SF521">
    <property type="entry name" value="IP01817P-RELATED"/>
    <property type="match status" value="1"/>
</dbReference>
<dbReference type="AlphaFoldDB" id="A0AA38M7S3"/>
<accession>A0AA38M7S3</accession>
<dbReference type="EMBL" id="JALNTZ010000007">
    <property type="protein sequence ID" value="KAJ3646940.1"/>
    <property type="molecule type" value="Genomic_DNA"/>
</dbReference>
<evidence type="ECO:0000256" key="2">
    <source>
        <dbReference type="ARBA" id="ARBA00022692"/>
    </source>
</evidence>
<dbReference type="PANTHER" id="PTHR19282">
    <property type="entry name" value="TETRASPANIN"/>
    <property type="match status" value="1"/>
</dbReference>
<dbReference type="SUPFAM" id="SSF48652">
    <property type="entry name" value="Tetraspanin"/>
    <property type="match status" value="1"/>
</dbReference>
<reference evidence="6" key="1">
    <citation type="journal article" date="2023" name="G3 (Bethesda)">
        <title>Whole genome assemblies of Zophobas morio and Tenebrio molitor.</title>
        <authorList>
            <person name="Kaur S."/>
            <person name="Stinson S.A."/>
            <person name="diCenzo G.C."/>
        </authorList>
    </citation>
    <scope>NUCLEOTIDE SEQUENCE</scope>
    <source>
        <strain evidence="6">QUZm001</strain>
    </source>
</reference>
<feature type="transmembrane region" description="Helical" evidence="5">
    <location>
        <begin position="6"/>
        <end position="23"/>
    </location>
</feature>
<evidence type="ECO:0000256" key="3">
    <source>
        <dbReference type="ARBA" id="ARBA00022989"/>
    </source>
</evidence>
<keyword evidence="4 5" id="KW-0472">Membrane</keyword>
<keyword evidence="2 5" id="KW-0812">Transmembrane</keyword>
<dbReference type="Proteomes" id="UP001168821">
    <property type="component" value="Unassembled WGS sequence"/>
</dbReference>
<evidence type="ECO:0000313" key="7">
    <source>
        <dbReference type="Proteomes" id="UP001168821"/>
    </source>
</evidence>
<proteinExistence type="predicted"/>
<evidence type="ECO:0000256" key="5">
    <source>
        <dbReference type="SAM" id="Phobius"/>
    </source>
</evidence>
<dbReference type="InterPro" id="IPR008952">
    <property type="entry name" value="Tetraspanin_EC2_sf"/>
</dbReference>
<protein>
    <recommendedName>
        <fullName evidence="8">Tetraspanin</fullName>
    </recommendedName>
</protein>
<evidence type="ECO:0000256" key="4">
    <source>
        <dbReference type="ARBA" id="ARBA00023136"/>
    </source>
</evidence>
<feature type="transmembrane region" description="Helical" evidence="5">
    <location>
        <begin position="44"/>
        <end position="64"/>
    </location>
</feature>
<keyword evidence="7" id="KW-1185">Reference proteome</keyword>
<feature type="transmembrane region" description="Helical" evidence="5">
    <location>
        <begin position="179"/>
        <end position="202"/>
    </location>
</feature>
<evidence type="ECO:0000256" key="1">
    <source>
        <dbReference type="ARBA" id="ARBA00004141"/>
    </source>
</evidence>
<comment type="subcellular location">
    <subcellularLocation>
        <location evidence="1">Membrane</location>
        <topology evidence="1">Multi-pass membrane protein</topology>
    </subcellularLocation>
</comment>
<evidence type="ECO:0000313" key="6">
    <source>
        <dbReference type="EMBL" id="KAJ3646940.1"/>
    </source>
</evidence>
<name>A0AA38M7S3_9CUCU</name>
<sequence length="229" mass="25660">MNDGKLLMIIIALVLLSINLIIVGSEVLKDEEKGIERFTNSSGALAIIVGFSSFLTIVCLPGGTYVTKTIYFIFLFIVFIMELVLSGLALAAVSDNNDISRIMKLVFDSYAQNQTYTNKLSVDTIQHHLRCCGFDGPQYWTSLGFKEYPDSCYQDPLTKKNLHSVGCLGSFRGRMMPKITVIGVLALLLGLIKNFVVSWIVITDKVAYQQFLFVIVATVFLVYEYRRSH</sequence>
<dbReference type="Gene3D" id="1.10.1450.10">
    <property type="entry name" value="Tetraspanin"/>
    <property type="match status" value="1"/>
</dbReference>
<comment type="caution">
    <text evidence="6">The sequence shown here is derived from an EMBL/GenBank/DDBJ whole genome shotgun (WGS) entry which is preliminary data.</text>
</comment>
<dbReference type="Pfam" id="PF00335">
    <property type="entry name" value="Tetraspanin"/>
    <property type="match status" value="1"/>
</dbReference>
<organism evidence="6 7">
    <name type="scientific">Zophobas morio</name>
    <dbReference type="NCBI Taxonomy" id="2755281"/>
    <lineage>
        <taxon>Eukaryota</taxon>
        <taxon>Metazoa</taxon>
        <taxon>Ecdysozoa</taxon>
        <taxon>Arthropoda</taxon>
        <taxon>Hexapoda</taxon>
        <taxon>Insecta</taxon>
        <taxon>Pterygota</taxon>
        <taxon>Neoptera</taxon>
        <taxon>Endopterygota</taxon>
        <taxon>Coleoptera</taxon>
        <taxon>Polyphaga</taxon>
        <taxon>Cucujiformia</taxon>
        <taxon>Tenebrionidae</taxon>
        <taxon>Zophobas</taxon>
    </lineage>
</organism>